<dbReference type="OrthoDB" id="9812349at2"/>
<proteinExistence type="predicted"/>
<dbReference type="RefSeq" id="WP_157812462.1">
    <property type="nucleotide sequence ID" value="NZ_PHUF01000002.1"/>
</dbReference>
<evidence type="ECO:0000313" key="3">
    <source>
        <dbReference type="Proteomes" id="UP000232587"/>
    </source>
</evidence>
<reference evidence="2 3" key="1">
    <citation type="submission" date="2017-11" db="EMBL/GenBank/DDBJ databases">
        <title>Genomic Encyclopedia of Type Strains, Phase III (KMG-III): the genomes of soil and plant-associated and newly described type strains.</title>
        <authorList>
            <person name="Whitman W."/>
        </authorList>
    </citation>
    <scope>NUCLEOTIDE SEQUENCE [LARGE SCALE GENOMIC DNA]</scope>
    <source>
        <strain evidence="2 3">CGMCC 1.12274</strain>
    </source>
</reference>
<gene>
    <name evidence="2" type="ORF">B0I00_0773</name>
</gene>
<dbReference type="PANTHER" id="PTHR34980">
    <property type="entry name" value="INNER MEMBRANE PROTEIN-RELATED-RELATED"/>
    <property type="match status" value="1"/>
</dbReference>
<sequence>MSDAAEPHRPWRAYVRGALAGTLRFSGRSRRGELVSYLVFQLLLGGLLTFIAGFWLDPLARDGFGRACAALLAIPMIALLVRRLHDVGLAGWWSAPIIALALYNAALSATAMVRGAEARLAVERILWPLDLIAIGIALGALALILAPGTRGPNRFGPDPRTDG</sequence>
<comment type="caution">
    <text evidence="2">The sequence shown here is derived from an EMBL/GenBank/DDBJ whole genome shotgun (WGS) entry which is preliminary data.</text>
</comment>
<dbReference type="Proteomes" id="UP000232587">
    <property type="component" value="Unassembled WGS sequence"/>
</dbReference>
<dbReference type="InterPro" id="IPR008523">
    <property type="entry name" value="DUF805"/>
</dbReference>
<evidence type="ECO:0000313" key="2">
    <source>
        <dbReference type="EMBL" id="PKB25571.1"/>
    </source>
</evidence>
<protein>
    <submittedName>
        <fullName evidence="2">Uncharacterized membrane protein YhaH (DUF805 family)</fullName>
    </submittedName>
</protein>
<feature type="transmembrane region" description="Helical" evidence="1">
    <location>
        <begin position="34"/>
        <end position="56"/>
    </location>
</feature>
<dbReference type="GO" id="GO:0005886">
    <property type="term" value="C:plasma membrane"/>
    <property type="evidence" value="ECO:0007669"/>
    <property type="project" value="TreeGrafter"/>
</dbReference>
<keyword evidence="3" id="KW-1185">Reference proteome</keyword>
<keyword evidence="1" id="KW-0812">Transmembrane</keyword>
<dbReference type="PANTHER" id="PTHR34980:SF3">
    <property type="entry name" value="BLR8105 PROTEIN"/>
    <property type="match status" value="1"/>
</dbReference>
<organism evidence="2 3">
    <name type="scientific">Novosphingobium kunmingense</name>
    <dbReference type="NCBI Taxonomy" id="1211806"/>
    <lineage>
        <taxon>Bacteria</taxon>
        <taxon>Pseudomonadati</taxon>
        <taxon>Pseudomonadota</taxon>
        <taxon>Alphaproteobacteria</taxon>
        <taxon>Sphingomonadales</taxon>
        <taxon>Sphingomonadaceae</taxon>
        <taxon>Novosphingobium</taxon>
    </lineage>
</organism>
<accession>A0A2N0I329</accession>
<feature type="transmembrane region" description="Helical" evidence="1">
    <location>
        <begin position="93"/>
        <end position="113"/>
    </location>
</feature>
<feature type="transmembrane region" description="Helical" evidence="1">
    <location>
        <begin position="125"/>
        <end position="146"/>
    </location>
</feature>
<keyword evidence="1" id="KW-0472">Membrane</keyword>
<name>A0A2N0I329_9SPHN</name>
<feature type="transmembrane region" description="Helical" evidence="1">
    <location>
        <begin position="63"/>
        <end position="81"/>
    </location>
</feature>
<keyword evidence="1" id="KW-1133">Transmembrane helix</keyword>
<dbReference type="Pfam" id="PF05656">
    <property type="entry name" value="DUF805"/>
    <property type="match status" value="1"/>
</dbReference>
<dbReference type="AlphaFoldDB" id="A0A2N0I329"/>
<evidence type="ECO:0000256" key="1">
    <source>
        <dbReference type="SAM" id="Phobius"/>
    </source>
</evidence>
<dbReference type="EMBL" id="PHUF01000002">
    <property type="protein sequence ID" value="PKB25571.1"/>
    <property type="molecule type" value="Genomic_DNA"/>
</dbReference>